<accession>A0A516GWA4</accession>
<sequence>MKTSPVVAADLAASVFAVPPLARYADLTLNEDANRQLIGYMEAGGVRSLMYGGNANFYNISVSEYAEVLDFLVDAVSSDTWLIPSFGPDYGKLIDQARILRGSKVPTAMALPMTFPATSDGIETGLRRAAVTMGKPLLLYIKSDNYIAPAAAGRLMKDGSVCAIKYGTVRADPAKDDYLKQLLDHVDSRLVISGIGERPAITHLRQFGLGGFTSGSVCLAPRGSMAILGAIKHGDWATAERLREAFLPLEDLRDGISPIRTLHDAVTLAGIADMGPMLPLLTGLNAAERQRVQPAAQALRAWDEGLGKAQAAE</sequence>
<dbReference type="InterPro" id="IPR002220">
    <property type="entry name" value="DapA-like"/>
</dbReference>
<proteinExistence type="predicted"/>
<dbReference type="GO" id="GO:0016829">
    <property type="term" value="F:lyase activity"/>
    <property type="evidence" value="ECO:0007669"/>
    <property type="project" value="UniProtKB-KW"/>
</dbReference>
<organism evidence="2 3">
    <name type="scientific">Ferrovibrio terrae</name>
    <dbReference type="NCBI Taxonomy" id="2594003"/>
    <lineage>
        <taxon>Bacteria</taxon>
        <taxon>Pseudomonadati</taxon>
        <taxon>Pseudomonadota</taxon>
        <taxon>Alphaproteobacteria</taxon>
        <taxon>Rhodospirillales</taxon>
        <taxon>Rhodospirillaceae</taxon>
        <taxon>Ferrovibrio</taxon>
    </lineage>
</organism>
<evidence type="ECO:0000313" key="2">
    <source>
        <dbReference type="EMBL" id="QDO95799.1"/>
    </source>
</evidence>
<keyword evidence="1" id="KW-0456">Lyase</keyword>
<reference evidence="2 3" key="1">
    <citation type="submission" date="2019-07" db="EMBL/GenBank/DDBJ databases">
        <title>Genome sequencing for Ferrovibrio sp. K5.</title>
        <authorList>
            <person name="Park S.-J."/>
        </authorList>
    </citation>
    <scope>NUCLEOTIDE SEQUENCE [LARGE SCALE GENOMIC DNA]</scope>
    <source>
        <strain evidence="2 3">K5</strain>
    </source>
</reference>
<name>A0A516GWA4_9PROT</name>
<dbReference type="Proteomes" id="UP000317496">
    <property type="component" value="Chromosome"/>
</dbReference>
<dbReference type="InterPro" id="IPR013785">
    <property type="entry name" value="Aldolase_TIM"/>
</dbReference>
<dbReference type="Gene3D" id="3.20.20.70">
    <property type="entry name" value="Aldolase class I"/>
    <property type="match status" value="1"/>
</dbReference>
<dbReference type="SUPFAM" id="SSF51569">
    <property type="entry name" value="Aldolase"/>
    <property type="match status" value="1"/>
</dbReference>
<gene>
    <name evidence="2" type="ORF">FNB15_00195</name>
</gene>
<dbReference type="CDD" id="cd00408">
    <property type="entry name" value="DHDPS-like"/>
    <property type="match status" value="1"/>
</dbReference>
<evidence type="ECO:0000313" key="3">
    <source>
        <dbReference type="Proteomes" id="UP000317496"/>
    </source>
</evidence>
<dbReference type="OrthoDB" id="9778880at2"/>
<keyword evidence="3" id="KW-1185">Reference proteome</keyword>
<dbReference type="EMBL" id="CP041636">
    <property type="protein sequence ID" value="QDO95799.1"/>
    <property type="molecule type" value="Genomic_DNA"/>
</dbReference>
<dbReference type="KEGG" id="fer:FNB15_00195"/>
<dbReference type="Pfam" id="PF00701">
    <property type="entry name" value="DHDPS"/>
    <property type="match status" value="1"/>
</dbReference>
<dbReference type="RefSeq" id="WP_144066780.1">
    <property type="nucleotide sequence ID" value="NZ_CP041636.1"/>
</dbReference>
<evidence type="ECO:0000256" key="1">
    <source>
        <dbReference type="ARBA" id="ARBA00023239"/>
    </source>
</evidence>
<protein>
    <submittedName>
        <fullName evidence="2">Dihydrodipicolinate synthase family protein</fullName>
    </submittedName>
</protein>
<dbReference type="SMART" id="SM01130">
    <property type="entry name" value="DHDPS"/>
    <property type="match status" value="1"/>
</dbReference>
<dbReference type="AlphaFoldDB" id="A0A516GWA4"/>